<dbReference type="OrthoDB" id="9762614at2"/>
<dbReference type="PANTHER" id="PTHR42899:SF1">
    <property type="entry name" value="SPERMATOGENESIS-ASSOCIATED PROTEIN 20"/>
    <property type="match status" value="1"/>
</dbReference>
<organism evidence="2 3">
    <name type="scientific">Derxia gummosa DSM 723</name>
    <dbReference type="NCBI Taxonomy" id="1121388"/>
    <lineage>
        <taxon>Bacteria</taxon>
        <taxon>Pseudomonadati</taxon>
        <taxon>Pseudomonadota</taxon>
        <taxon>Betaproteobacteria</taxon>
        <taxon>Burkholderiales</taxon>
        <taxon>Alcaligenaceae</taxon>
        <taxon>Derxia</taxon>
    </lineage>
</organism>
<reference evidence="3" key="3">
    <citation type="journal article" date="2019" name="Biol. Chem.">
        <title>Structural and mechanistic aspects of S-S bonds in the thioredoxin-like family of proteins.</title>
        <authorList>
            <person name="Sousa S.F."/>
            <person name="Neves R.P.P."/>
            <person name="Waheed S.O."/>
            <person name="Fernandes P.A."/>
            <person name="Ramos M.J."/>
        </authorList>
    </citation>
    <scope>NUCLEOTIDE SEQUENCE</scope>
</reference>
<dbReference type="PIRSF" id="PIRSF006402">
    <property type="entry name" value="UCP006402_thioredoxin"/>
    <property type="match status" value="1"/>
</dbReference>
<dbReference type="SUPFAM" id="SSF48208">
    <property type="entry name" value="Six-hairpin glycosidases"/>
    <property type="match status" value="1"/>
</dbReference>
<keyword evidence="2" id="KW-1185">Reference proteome</keyword>
<dbReference type="Pfam" id="PF03190">
    <property type="entry name" value="Thioredox_DsbH"/>
    <property type="match status" value="1"/>
</dbReference>
<dbReference type="PANTHER" id="PTHR42899">
    <property type="entry name" value="SPERMATOGENESIS-ASSOCIATED PROTEIN 20"/>
    <property type="match status" value="1"/>
</dbReference>
<dbReference type="Gene3D" id="3.40.30.10">
    <property type="entry name" value="Glutaredoxin"/>
    <property type="match status" value="1"/>
</dbReference>
<evidence type="ECO:0000259" key="1">
    <source>
        <dbReference type="Pfam" id="PF03190"/>
    </source>
</evidence>
<sequence length="704" mass="76851">MPNRLAHETSPYLLQHADNPVDWHPWGQEALDLAVAENKPILLSIGYSACHWCHVMAHESFEDADTAALMNRLFVNIKVDREERPDLDDIYQHTLQLMTRRAGGWPLTVLLTPAQVPFFAGTYFPPEPRHNLPSFRELLTRAEQFFRSKPEQIAKQAAAIRAALTAGNPQAPAVAPVWTREPIDAAVEALRPRIDSVNGGFGNAPKFPQPHLMGFLLEPLPEAMLHALGKMAEGGVYDHLGGGFFRYSVDAHWTIPHFEKMLYDNGPLLGLYAEAWTMTGDPAFARVCDETVGWLLREMRAPDGGFFSALDADSEGEEGKFYVWTPDEIAALVEPGEFAVLRLHYDLAGEPNFEGAHWHLRIAMPLDAVARQLGIDLGDAAARLASARRKLFAAREQRVRPGLDDKILTAWNGLTIKGLAKAARVFGRADWLAAARGAMDFLRERVWVDGRLYTSWKAGVPRHNGYLADYAFVVDAALELMQAGFRRVDLDFALELADALLARFEDKTLGGFWFTSHDHERLIHRGKPADDSAIPSGNGIAVLALQRLAALTGEMRFADAARRALALFHDPIAEGGQHMPCLTTALGEFVDPVRTVVLRAPAGQEAELARWQAELARRWLPHTLVVALGAGATLEAGAAVENKADAGSRAAEAALPATLDKPLGAGAQAWVCEGALCRPPVDSLPALVAALGSAATTGSAPTPW</sequence>
<dbReference type="InterPro" id="IPR012341">
    <property type="entry name" value="6hp_glycosidase-like_sf"/>
</dbReference>
<dbReference type="SUPFAM" id="SSF52833">
    <property type="entry name" value="Thioredoxin-like"/>
    <property type="match status" value="1"/>
</dbReference>
<reference evidence="3" key="2">
    <citation type="journal article" date="2005" name="Proteins">
        <title>Structural classification of thioredoxin-like fold proteins.</title>
        <authorList>
            <person name="Qi Y."/>
            <person name="Grishin N.V."/>
        </authorList>
    </citation>
    <scope>NUCLEOTIDE SEQUENCE</scope>
</reference>
<reference evidence="3" key="1">
    <citation type="journal article" date="1999" name="J. Bacteriol.">
        <title>The thioredoxin superfamily: redundancy, specificity, and gray-area genomics.</title>
        <authorList>
            <person name="Aslund F."/>
            <person name="Beckwith J."/>
        </authorList>
    </citation>
    <scope>NUCLEOTIDE SEQUENCE</scope>
</reference>
<dbReference type="Proteomes" id="UP000675920">
    <property type="component" value="Unplaced"/>
</dbReference>
<reference evidence="3" key="4">
    <citation type="submission" date="2025-08" db="UniProtKB">
        <authorList>
            <consortium name="RefSeq"/>
        </authorList>
    </citation>
    <scope>IDENTIFICATION</scope>
</reference>
<evidence type="ECO:0000313" key="3">
    <source>
        <dbReference type="RefSeq" id="WP_051378018.1"/>
    </source>
</evidence>
<dbReference type="InterPro" id="IPR036249">
    <property type="entry name" value="Thioredoxin-like_sf"/>
</dbReference>
<dbReference type="RefSeq" id="WP_051378018.1">
    <property type="nucleotide sequence ID" value="NZ_AXWS01000007.1"/>
</dbReference>
<dbReference type="InterPro" id="IPR024705">
    <property type="entry name" value="Ssp411"/>
</dbReference>
<evidence type="ECO:0000313" key="2">
    <source>
        <dbReference type="Proteomes" id="UP000675920"/>
    </source>
</evidence>
<feature type="domain" description="Spermatogenesis-associated protein 20-like TRX" evidence="1">
    <location>
        <begin position="2"/>
        <end position="164"/>
    </location>
</feature>
<protein>
    <submittedName>
        <fullName evidence="3">Thioredoxin domain-containing protein</fullName>
    </submittedName>
</protein>
<dbReference type="GO" id="GO:0005975">
    <property type="term" value="P:carbohydrate metabolic process"/>
    <property type="evidence" value="ECO:0007669"/>
    <property type="project" value="InterPro"/>
</dbReference>
<dbReference type="Gene3D" id="1.50.10.10">
    <property type="match status" value="1"/>
</dbReference>
<accession>A0A8B6X878</accession>
<dbReference type="AlphaFoldDB" id="A0A8B6X878"/>
<dbReference type="InterPro" id="IPR004879">
    <property type="entry name" value="Ssp411-like_TRX"/>
</dbReference>
<dbReference type="CDD" id="cd02955">
    <property type="entry name" value="SSP411"/>
    <property type="match status" value="1"/>
</dbReference>
<name>A0A8B6X878_9BURK</name>
<dbReference type="InterPro" id="IPR008928">
    <property type="entry name" value="6-hairpin_glycosidase_sf"/>
</dbReference>
<proteinExistence type="predicted"/>